<dbReference type="PATRIC" id="fig|500635.8.peg.428"/>
<protein>
    <recommendedName>
        <fullName evidence="4">PepSY domain-containing protein</fullName>
    </recommendedName>
</protein>
<dbReference type="HOGENOM" id="CLU_2587752_0_0_9"/>
<dbReference type="EMBL" id="ABWK02000012">
    <property type="protein sequence ID" value="EEX68971.1"/>
    <property type="molecule type" value="Genomic_DNA"/>
</dbReference>
<evidence type="ECO:0008006" key="4">
    <source>
        <dbReference type="Google" id="ProtNLM"/>
    </source>
</evidence>
<proteinExistence type="predicted"/>
<keyword evidence="1" id="KW-1133">Transmembrane helix</keyword>
<feature type="transmembrane region" description="Helical" evidence="1">
    <location>
        <begin position="12"/>
        <end position="29"/>
    </location>
</feature>
<evidence type="ECO:0000313" key="2">
    <source>
        <dbReference type="EMBL" id="EEX68971.1"/>
    </source>
</evidence>
<dbReference type="Proteomes" id="UP000003671">
    <property type="component" value="Unassembled WGS sequence"/>
</dbReference>
<name>C9KLF7_9FIRM</name>
<keyword evidence="1" id="KW-0472">Membrane</keyword>
<reference evidence="2" key="1">
    <citation type="submission" date="2009-09" db="EMBL/GenBank/DDBJ databases">
        <authorList>
            <person name="Weinstock G."/>
            <person name="Sodergren E."/>
            <person name="Clifton S."/>
            <person name="Fulton L."/>
            <person name="Fulton B."/>
            <person name="Courtney L."/>
            <person name="Fronick C."/>
            <person name="Harrison M."/>
            <person name="Strong C."/>
            <person name="Farmer C."/>
            <person name="Delahaunty K."/>
            <person name="Markovic C."/>
            <person name="Hall O."/>
            <person name="Minx P."/>
            <person name="Tomlinson C."/>
            <person name="Mitreva M."/>
            <person name="Nelson J."/>
            <person name="Hou S."/>
            <person name="Wollam A."/>
            <person name="Pepin K.H."/>
            <person name="Johnson M."/>
            <person name="Bhonagiri V."/>
            <person name="Nash W.E."/>
            <person name="Warren W."/>
            <person name="Chinwalla A."/>
            <person name="Mardis E.R."/>
            <person name="Wilson R.K."/>
        </authorList>
    </citation>
    <scope>NUCLEOTIDE SEQUENCE [LARGE SCALE GENOMIC DNA]</scope>
    <source>
        <strain evidence="2">DSM 20544</strain>
    </source>
</reference>
<evidence type="ECO:0000313" key="3">
    <source>
        <dbReference type="Proteomes" id="UP000003671"/>
    </source>
</evidence>
<keyword evidence="3" id="KW-1185">Reference proteome</keyword>
<organism evidence="2 3">
    <name type="scientific">Mitsuokella multacida DSM 20544</name>
    <dbReference type="NCBI Taxonomy" id="500635"/>
    <lineage>
        <taxon>Bacteria</taxon>
        <taxon>Bacillati</taxon>
        <taxon>Bacillota</taxon>
        <taxon>Negativicutes</taxon>
        <taxon>Selenomonadales</taxon>
        <taxon>Selenomonadaceae</taxon>
        <taxon>Mitsuokella</taxon>
    </lineage>
</organism>
<dbReference type="AlphaFoldDB" id="C9KLF7"/>
<gene>
    <name evidence="2" type="ORF">MITSMUL_04041</name>
</gene>
<keyword evidence="1" id="KW-0812">Transmembrane</keyword>
<sequence>MVLWKGIGIMKNGILAIIGLCVWGGLLMLQGTPKVSEEIAADVVQTLHPQAEVENVTDTTVGSDRAYRVAYYEGGKAGVVAVSENGQLMH</sequence>
<accession>C9KLF7</accession>
<dbReference type="STRING" id="500635.MITSMUL_04041"/>
<comment type="caution">
    <text evidence="2">The sequence shown here is derived from an EMBL/GenBank/DDBJ whole genome shotgun (WGS) entry which is preliminary data.</text>
</comment>
<evidence type="ECO:0000256" key="1">
    <source>
        <dbReference type="SAM" id="Phobius"/>
    </source>
</evidence>